<dbReference type="KEGG" id="pfer:IRI77_02405"/>
<organism evidence="1 2">
    <name type="scientific">Paludibaculum fermentans</name>
    <dbReference type="NCBI Taxonomy" id="1473598"/>
    <lineage>
        <taxon>Bacteria</taxon>
        <taxon>Pseudomonadati</taxon>
        <taxon>Acidobacteriota</taxon>
        <taxon>Terriglobia</taxon>
        <taxon>Bryobacterales</taxon>
        <taxon>Bryobacteraceae</taxon>
        <taxon>Paludibaculum</taxon>
    </lineage>
</organism>
<keyword evidence="2" id="KW-1185">Reference proteome</keyword>
<accession>A0A7S7NS45</accession>
<evidence type="ECO:0000313" key="2">
    <source>
        <dbReference type="Proteomes" id="UP000593892"/>
    </source>
</evidence>
<dbReference type="AlphaFoldDB" id="A0A7S7NS45"/>
<sequence length="178" mass="18796">MGARIDKGTTVTIDFREKDGSASEKPSIVTEHIELFGTDRCNVLTKGGLDIPAYSDLGSQDWLTVVAIADSVENLVHLKNYLGEQEYCLEQPQTSASSYGVAIAEYKADGTIEVDNGCVTLATGSDVIIPPEVTGGAAALYVNVNHIYVFPPGTRMSADNPFGLPWAAVAPTACLGGE</sequence>
<dbReference type="Proteomes" id="UP000593892">
    <property type="component" value="Chromosome"/>
</dbReference>
<proteinExistence type="predicted"/>
<protein>
    <submittedName>
        <fullName evidence="1">Uncharacterized protein</fullName>
    </submittedName>
</protein>
<gene>
    <name evidence="1" type="ORF">IRI77_02405</name>
</gene>
<name>A0A7S7NS45_PALFE</name>
<dbReference type="RefSeq" id="WP_194450494.1">
    <property type="nucleotide sequence ID" value="NZ_CP063849.1"/>
</dbReference>
<evidence type="ECO:0000313" key="1">
    <source>
        <dbReference type="EMBL" id="QOY88831.1"/>
    </source>
</evidence>
<reference evidence="1 2" key="1">
    <citation type="submission" date="2020-10" db="EMBL/GenBank/DDBJ databases">
        <title>Complete genome sequence of Paludibaculum fermentans P105T, a facultatively anaerobic acidobacterium capable of dissimilatory Fe(III) reduction.</title>
        <authorList>
            <person name="Dedysh S.N."/>
            <person name="Beletsky A.V."/>
            <person name="Kulichevskaya I.S."/>
            <person name="Mardanov A.V."/>
            <person name="Ravin N.V."/>
        </authorList>
    </citation>
    <scope>NUCLEOTIDE SEQUENCE [LARGE SCALE GENOMIC DNA]</scope>
    <source>
        <strain evidence="1 2">P105</strain>
    </source>
</reference>
<dbReference type="EMBL" id="CP063849">
    <property type="protein sequence ID" value="QOY88831.1"/>
    <property type="molecule type" value="Genomic_DNA"/>
</dbReference>